<accession>A0A6B3SI81</accession>
<dbReference type="PANTHER" id="PTHR37466:SF1">
    <property type="entry name" value="SLR1628 PROTEIN"/>
    <property type="match status" value="1"/>
</dbReference>
<reference evidence="1 2" key="1">
    <citation type="submission" date="2020-02" db="EMBL/GenBank/DDBJ databases">
        <authorList>
            <person name="Kim M.K."/>
        </authorList>
    </citation>
    <scope>NUCLEOTIDE SEQUENCE [LARGE SCALE GENOMIC DNA]</scope>
    <source>
        <strain evidence="1 2">17J57-3</strain>
    </source>
</reference>
<dbReference type="EMBL" id="JAAIVB010000012">
    <property type="protein sequence ID" value="NEX60521.1"/>
    <property type="molecule type" value="Genomic_DNA"/>
</dbReference>
<evidence type="ECO:0000313" key="1">
    <source>
        <dbReference type="EMBL" id="NEX60521.1"/>
    </source>
</evidence>
<dbReference type="InterPro" id="IPR018714">
    <property type="entry name" value="DUF2237"/>
</dbReference>
<dbReference type="PANTHER" id="PTHR37466">
    <property type="entry name" value="SLR1628 PROTEIN"/>
    <property type="match status" value="1"/>
</dbReference>
<dbReference type="Gene3D" id="3.30.56.110">
    <property type="entry name" value="Protein of unknown function DUF2237"/>
    <property type="match status" value="1"/>
</dbReference>
<dbReference type="Proteomes" id="UP000482155">
    <property type="component" value="Unassembled WGS sequence"/>
</dbReference>
<keyword evidence="2" id="KW-1185">Reference proteome</keyword>
<dbReference type="AlphaFoldDB" id="A0A6B3SI81"/>
<proteinExistence type="predicted"/>
<evidence type="ECO:0000313" key="2">
    <source>
        <dbReference type="Proteomes" id="UP000482155"/>
    </source>
</evidence>
<gene>
    <name evidence="1" type="ORF">G3574_05480</name>
</gene>
<sequence length="127" mass="14167">MPPSALPARNVYNEPIVPCSFSPVTGFFRDGCCRTGDEDVGMHAVCAVMTEDFLRFSRERGNDLSTPRPEWGFPGLKPGDQWCLCTARWHEAFLAEVAPPVVLESTNLQVLEEIPLGVLERFGVERE</sequence>
<comment type="caution">
    <text evidence="1">The sequence shown here is derived from an EMBL/GenBank/DDBJ whole genome shotgun (WGS) entry which is preliminary data.</text>
</comment>
<organism evidence="1 2">
    <name type="scientific">Noviherbaspirillum galbum</name>
    <dbReference type="NCBI Taxonomy" id="2709383"/>
    <lineage>
        <taxon>Bacteria</taxon>
        <taxon>Pseudomonadati</taxon>
        <taxon>Pseudomonadota</taxon>
        <taxon>Betaproteobacteria</taxon>
        <taxon>Burkholderiales</taxon>
        <taxon>Oxalobacteraceae</taxon>
        <taxon>Noviherbaspirillum</taxon>
    </lineage>
</organism>
<name>A0A6B3SI81_9BURK</name>
<protein>
    <submittedName>
        <fullName evidence="1">DUF2237 domain-containing protein</fullName>
    </submittedName>
</protein>
<dbReference type="Pfam" id="PF09996">
    <property type="entry name" value="DUF2237"/>
    <property type="match status" value="1"/>
</dbReference>